<dbReference type="PRINTS" id="PR00368">
    <property type="entry name" value="FADPNR"/>
</dbReference>
<dbReference type="Proteomes" id="UP000263486">
    <property type="component" value="Unassembled WGS sequence"/>
</dbReference>
<protein>
    <submittedName>
        <fullName evidence="6">Aminoacetone oxidase family FAD-binding enzyme</fullName>
    </submittedName>
</protein>
<dbReference type="PANTHER" id="PTHR42887:SF2">
    <property type="entry name" value="OS12G0638800 PROTEIN"/>
    <property type="match status" value="1"/>
</dbReference>
<evidence type="ECO:0000313" key="7">
    <source>
        <dbReference type="Proteomes" id="UP000263486"/>
    </source>
</evidence>
<comment type="caution">
    <text evidence="6">The sequence shown here is derived from an EMBL/GenBank/DDBJ whole genome shotgun (WGS) entry which is preliminary data.</text>
</comment>
<keyword evidence="7" id="KW-1185">Reference proteome</keyword>
<dbReference type="InterPro" id="IPR055178">
    <property type="entry name" value="RsdA/BaiN/AoA(So)-like_dom"/>
</dbReference>
<evidence type="ECO:0000256" key="3">
    <source>
        <dbReference type="ARBA" id="ARBA00022827"/>
    </source>
</evidence>
<evidence type="ECO:0000313" key="6">
    <source>
        <dbReference type="EMBL" id="REI39340.1"/>
    </source>
</evidence>
<dbReference type="SUPFAM" id="SSF51905">
    <property type="entry name" value="FAD/NAD(P)-binding domain"/>
    <property type="match status" value="1"/>
</dbReference>
<feature type="domain" description="RsdA/BaiN/AoA(So)-like insert" evidence="5">
    <location>
        <begin position="191"/>
        <end position="343"/>
    </location>
</feature>
<proteinExistence type="predicted"/>
<dbReference type="Pfam" id="PF03486">
    <property type="entry name" value="HI0933_like"/>
    <property type="match status" value="1"/>
</dbReference>
<dbReference type="Gene3D" id="2.40.30.10">
    <property type="entry name" value="Translation factors"/>
    <property type="match status" value="1"/>
</dbReference>
<organism evidence="6 7">
    <name type="scientific">Psychrilyobacter piezotolerans</name>
    <dbReference type="NCBI Taxonomy" id="2293438"/>
    <lineage>
        <taxon>Bacteria</taxon>
        <taxon>Fusobacteriati</taxon>
        <taxon>Fusobacteriota</taxon>
        <taxon>Fusobacteriia</taxon>
        <taxon>Fusobacteriales</taxon>
        <taxon>Fusobacteriaceae</taxon>
        <taxon>Psychrilyobacter</taxon>
    </lineage>
</organism>
<dbReference type="InterPro" id="IPR004792">
    <property type="entry name" value="BaiN-like"/>
</dbReference>
<comment type="cofactor">
    <cofactor evidence="1">
        <name>FAD</name>
        <dbReference type="ChEBI" id="CHEBI:57692"/>
    </cofactor>
</comment>
<dbReference type="RefSeq" id="WP_114643711.1">
    <property type="nucleotide sequence ID" value="NZ_JAACIO010000046.1"/>
</dbReference>
<dbReference type="PANTHER" id="PTHR42887">
    <property type="entry name" value="OS12G0638800 PROTEIN"/>
    <property type="match status" value="1"/>
</dbReference>
<sequence length="406" mass="45136">MKIYEYIVVGGGPAGIFSAIYAGSCGIKTAILEKKNRMGKKILIAGSGQCNITHTGEVKEFLTKYGDHGKFLRTAIYKYSPEDLQIFFKDHGLELVPREDGKIFPITKRSADVVELLYSLCKKYNVDIIENCEVLSIIHKDDFTLNTSTGDFNSKNILLSTGGITFPQTGSEGQGYRFAKTLGHKILEPKPCLTPIYIKDYPFTELAGISFKDISISVFDGDKKINSSKGDILFTHKNLSGPGILDNSRYMKRGNKISFNFIDLTLEQFKEDFIEYTHVHGRNLTKTFLNTYNLPERFIKNMLFEAEICEGLKISSLSKKMRDDLGKLLTEYTYEISKLGGIDVGMATNGGIDLKEINPKTMESKLVKGLYFAGEIMDIDGDTGGYNIQAAISTGILAARSIAKSK</sequence>
<dbReference type="Pfam" id="PF22780">
    <property type="entry name" value="HI0933_like_1st"/>
    <property type="match status" value="1"/>
</dbReference>
<evidence type="ECO:0000259" key="4">
    <source>
        <dbReference type="Pfam" id="PF03486"/>
    </source>
</evidence>
<dbReference type="InterPro" id="IPR057661">
    <property type="entry name" value="RsdA/BaiN/AoA(So)_Rossmann"/>
</dbReference>
<dbReference type="SUPFAM" id="SSF160996">
    <property type="entry name" value="HI0933 insert domain-like"/>
    <property type="match status" value="1"/>
</dbReference>
<feature type="domain" description="RsdA/BaiN/AoA(So)-like Rossmann fold-like" evidence="4">
    <location>
        <begin position="5"/>
        <end position="400"/>
    </location>
</feature>
<gene>
    <name evidence="6" type="ORF">DYH56_15195</name>
</gene>
<evidence type="ECO:0000256" key="2">
    <source>
        <dbReference type="ARBA" id="ARBA00022630"/>
    </source>
</evidence>
<dbReference type="NCBIfam" id="TIGR00275">
    <property type="entry name" value="aminoacetone oxidase family FAD-binding enzyme"/>
    <property type="match status" value="1"/>
</dbReference>
<keyword evidence="2" id="KW-0285">Flavoprotein</keyword>
<dbReference type="InterPro" id="IPR023166">
    <property type="entry name" value="BaiN-like_dom_sf"/>
</dbReference>
<reference evidence="6 7" key="1">
    <citation type="submission" date="2018-08" db="EMBL/GenBank/DDBJ databases">
        <title>Draft genome sequence of Psychrilyobacter sp. strain SD5 isolated from Black Sea water.</title>
        <authorList>
            <person name="Yadav S."/>
            <person name="Villanueva L."/>
            <person name="Damste J.S.S."/>
        </authorList>
    </citation>
    <scope>NUCLEOTIDE SEQUENCE [LARGE SCALE GENOMIC DNA]</scope>
    <source>
        <strain evidence="6 7">SD5</strain>
    </source>
</reference>
<name>A0ABX9KCZ0_9FUSO</name>
<evidence type="ECO:0000256" key="1">
    <source>
        <dbReference type="ARBA" id="ARBA00001974"/>
    </source>
</evidence>
<evidence type="ECO:0000259" key="5">
    <source>
        <dbReference type="Pfam" id="PF22780"/>
    </source>
</evidence>
<dbReference type="Gene3D" id="3.50.50.60">
    <property type="entry name" value="FAD/NAD(P)-binding domain"/>
    <property type="match status" value="1"/>
</dbReference>
<dbReference type="Gene3D" id="1.10.8.260">
    <property type="entry name" value="HI0933 insert domain-like"/>
    <property type="match status" value="1"/>
</dbReference>
<keyword evidence="3" id="KW-0274">FAD</keyword>
<accession>A0ABX9KCZ0</accession>
<dbReference type="InterPro" id="IPR036188">
    <property type="entry name" value="FAD/NAD-bd_sf"/>
</dbReference>
<dbReference type="EMBL" id="QUAJ01000050">
    <property type="protein sequence ID" value="REI39340.1"/>
    <property type="molecule type" value="Genomic_DNA"/>
</dbReference>